<keyword evidence="1" id="KW-1185">Reference proteome</keyword>
<protein>
    <submittedName>
        <fullName evidence="2">Uncharacterized protein</fullName>
    </submittedName>
</protein>
<dbReference type="WBParaSite" id="MBELARI_LOCUS5018">
    <property type="protein sequence ID" value="MBELARI_LOCUS5018"/>
    <property type="gene ID" value="MBELARI_LOCUS5018"/>
</dbReference>
<reference evidence="2" key="1">
    <citation type="submission" date="2024-02" db="UniProtKB">
        <authorList>
            <consortium name="WormBaseParasite"/>
        </authorList>
    </citation>
    <scope>IDENTIFICATION</scope>
</reference>
<sequence length="102" mass="11725">MEDFDDLKHILFTTLYGYQILPPQLKILFDIVLAECSDLQPLLLHTMWSIDEFKKGYKLMVGRHRQKGVENGDNPDGSPGRWEAVKARHSRALLLTNSATNR</sequence>
<dbReference type="AlphaFoldDB" id="A0AAF3J9M5"/>
<accession>A0AAF3J9M5</accession>
<evidence type="ECO:0000313" key="1">
    <source>
        <dbReference type="Proteomes" id="UP000887575"/>
    </source>
</evidence>
<name>A0AAF3J9M5_9BILA</name>
<organism evidence="1 2">
    <name type="scientific">Mesorhabditis belari</name>
    <dbReference type="NCBI Taxonomy" id="2138241"/>
    <lineage>
        <taxon>Eukaryota</taxon>
        <taxon>Metazoa</taxon>
        <taxon>Ecdysozoa</taxon>
        <taxon>Nematoda</taxon>
        <taxon>Chromadorea</taxon>
        <taxon>Rhabditida</taxon>
        <taxon>Rhabditina</taxon>
        <taxon>Rhabditomorpha</taxon>
        <taxon>Rhabditoidea</taxon>
        <taxon>Rhabditidae</taxon>
        <taxon>Mesorhabditinae</taxon>
        <taxon>Mesorhabditis</taxon>
    </lineage>
</organism>
<proteinExistence type="predicted"/>
<dbReference type="Proteomes" id="UP000887575">
    <property type="component" value="Unassembled WGS sequence"/>
</dbReference>
<evidence type="ECO:0000313" key="2">
    <source>
        <dbReference type="WBParaSite" id="MBELARI_LOCUS5018"/>
    </source>
</evidence>